<protein>
    <recommendedName>
        <fullName evidence="2">Probable RNA-binding protein 46</fullName>
    </recommendedName>
    <alternativeName>
        <fullName evidence="10">RNA-binding motif protein 46</fullName>
    </alternativeName>
</protein>
<evidence type="ECO:0000259" key="12">
    <source>
        <dbReference type="PROSITE" id="PS50102"/>
    </source>
</evidence>
<comment type="caution">
    <text evidence="13">The sequence shown here is derived from an EMBL/GenBank/DDBJ whole genome shotgun (WGS) entry which is preliminary data.</text>
</comment>
<evidence type="ECO:0000256" key="10">
    <source>
        <dbReference type="ARBA" id="ARBA00030581"/>
    </source>
</evidence>
<keyword evidence="6" id="KW-0744">Spermatogenesis</keyword>
<accession>A0ABD2Q9N8</accession>
<dbReference type="InterPro" id="IPR035979">
    <property type="entry name" value="RBD_domain_sf"/>
</dbReference>
<dbReference type="GO" id="GO:0048477">
    <property type="term" value="P:oogenesis"/>
    <property type="evidence" value="ECO:0007669"/>
    <property type="project" value="UniProtKB-KW"/>
</dbReference>
<dbReference type="InterPro" id="IPR006535">
    <property type="entry name" value="HnRNP_R/Q_splicing_fac"/>
</dbReference>
<feature type="domain" description="RRM" evidence="12">
    <location>
        <begin position="93"/>
        <end position="171"/>
    </location>
</feature>
<dbReference type="InterPro" id="IPR000504">
    <property type="entry name" value="RRM_dom"/>
</dbReference>
<sequence length="463" mass="52529">MYNNSIFSKSSRQHQHQRYRYTQLHPSDAINTCSIDQPHDTTLTSNMAAYDQLNQNAAATSSLLDDYAFSSEKGQRIYGPPKDWAGEAPEHGCEVFIGHIPRDCLEHELMNVFAGVGRIYQFRLMMESPNCNRGFGFCCYTNKEDTRRAMEELNNFEIRPGKTIGVQLSVDNCKLFVGGIPTNKKRDEILDEMKKVTENVKDVIVYPSIEDKNKNRGFAFVEYNSHRAATIARQKLQKAPFKMWNKTCHVDWAEPEPQVSDEIMAKVTNLHARNLLDETTEDEIRRIFVEACGGDPSVVVKVRKLKDCAFIHFTDRESADRARTTLNNTCFDGGVEIEVNWAKPDQKKLSQDGKSSNSRLLMNNQQKLLHTDMLSAYELPSIYAQYPNFANSQLLAQALLGVNGIQSIDTWQNKNYRRNAAGNKTLIPSNNRKHPVEVRFLAAHITPGSLGAHDSDLVGRFQT</sequence>
<dbReference type="Pfam" id="PF00076">
    <property type="entry name" value="RRM_1"/>
    <property type="match status" value="3"/>
</dbReference>
<dbReference type="SUPFAM" id="SSF54928">
    <property type="entry name" value="RNA-binding domain, RBD"/>
    <property type="match status" value="3"/>
</dbReference>
<organism evidence="13 14">
    <name type="scientific">Cichlidogyrus casuarinus</name>
    <dbReference type="NCBI Taxonomy" id="1844966"/>
    <lineage>
        <taxon>Eukaryota</taxon>
        <taxon>Metazoa</taxon>
        <taxon>Spiralia</taxon>
        <taxon>Lophotrochozoa</taxon>
        <taxon>Platyhelminthes</taxon>
        <taxon>Monogenea</taxon>
        <taxon>Monopisthocotylea</taxon>
        <taxon>Dactylogyridea</taxon>
        <taxon>Ancyrocephalidae</taxon>
        <taxon>Cichlidogyrus</taxon>
    </lineage>
</organism>
<dbReference type="EMBL" id="JBJKFK010000575">
    <property type="protein sequence ID" value="KAL3316249.1"/>
    <property type="molecule type" value="Genomic_DNA"/>
</dbReference>
<dbReference type="Gene3D" id="3.30.70.330">
    <property type="match status" value="3"/>
</dbReference>
<dbReference type="InterPro" id="IPR034435">
    <property type="entry name" value="RBM46_RRM2"/>
</dbReference>
<evidence type="ECO:0000256" key="8">
    <source>
        <dbReference type="ARBA" id="ARBA00022943"/>
    </source>
</evidence>
<evidence type="ECO:0000313" key="14">
    <source>
        <dbReference type="Proteomes" id="UP001626550"/>
    </source>
</evidence>
<dbReference type="GO" id="GO:0005737">
    <property type="term" value="C:cytoplasm"/>
    <property type="evidence" value="ECO:0007669"/>
    <property type="project" value="UniProtKB-SubCell"/>
</dbReference>
<dbReference type="GO" id="GO:0007283">
    <property type="term" value="P:spermatogenesis"/>
    <property type="evidence" value="ECO:0007669"/>
    <property type="project" value="UniProtKB-KW"/>
</dbReference>
<dbReference type="PANTHER" id="PTHR21245">
    <property type="entry name" value="HETEROGENEOUS NUCLEAR RIBONUCLEOPROTEIN"/>
    <property type="match status" value="1"/>
</dbReference>
<evidence type="ECO:0000256" key="11">
    <source>
        <dbReference type="PROSITE-ProRule" id="PRU00176"/>
    </source>
</evidence>
<name>A0ABD2Q9N8_9PLAT</name>
<feature type="domain" description="RRM" evidence="12">
    <location>
        <begin position="173"/>
        <end position="255"/>
    </location>
</feature>
<dbReference type="PROSITE" id="PS50102">
    <property type="entry name" value="RRM"/>
    <property type="match status" value="3"/>
</dbReference>
<comment type="subcellular location">
    <subcellularLocation>
        <location evidence="1">Cytoplasm</location>
    </subcellularLocation>
</comment>
<dbReference type="Proteomes" id="UP001626550">
    <property type="component" value="Unassembled WGS sequence"/>
</dbReference>
<evidence type="ECO:0000313" key="13">
    <source>
        <dbReference type="EMBL" id="KAL3316249.1"/>
    </source>
</evidence>
<evidence type="ECO:0000256" key="6">
    <source>
        <dbReference type="ARBA" id="ARBA00022871"/>
    </source>
</evidence>
<keyword evidence="3" id="KW-0963">Cytoplasm</keyword>
<dbReference type="GO" id="GO:0003723">
    <property type="term" value="F:RNA binding"/>
    <property type="evidence" value="ECO:0007669"/>
    <property type="project" value="UniProtKB-UniRule"/>
</dbReference>
<dbReference type="FunFam" id="3.30.70.330:FF:000022">
    <property type="entry name" value="APOBEC1 complementation factor isoform X1"/>
    <property type="match status" value="1"/>
</dbReference>
<reference evidence="13 14" key="1">
    <citation type="submission" date="2024-11" db="EMBL/GenBank/DDBJ databases">
        <title>Adaptive evolution of stress response genes in parasites aligns with host niche diversity.</title>
        <authorList>
            <person name="Hahn C."/>
            <person name="Resl P."/>
        </authorList>
    </citation>
    <scope>NUCLEOTIDE SEQUENCE [LARGE SCALE GENOMIC DNA]</scope>
    <source>
        <strain evidence="13">EGGRZ-B1_66</strain>
        <tissue evidence="13">Body</tissue>
    </source>
</reference>
<keyword evidence="7 11" id="KW-0694">RNA-binding</keyword>
<evidence type="ECO:0000256" key="2">
    <source>
        <dbReference type="ARBA" id="ARBA00021018"/>
    </source>
</evidence>
<evidence type="ECO:0000256" key="9">
    <source>
        <dbReference type="ARBA" id="ARBA00023254"/>
    </source>
</evidence>
<evidence type="ECO:0000256" key="3">
    <source>
        <dbReference type="ARBA" id="ARBA00022490"/>
    </source>
</evidence>
<dbReference type="SMART" id="SM00360">
    <property type="entry name" value="RRM"/>
    <property type="match status" value="3"/>
</dbReference>
<dbReference type="NCBIfam" id="TIGR01648">
    <property type="entry name" value="hnRNP-R-Q"/>
    <property type="match status" value="1"/>
</dbReference>
<evidence type="ECO:0000256" key="7">
    <source>
        <dbReference type="ARBA" id="ARBA00022884"/>
    </source>
</evidence>
<keyword evidence="5" id="KW-0221">Differentiation</keyword>
<dbReference type="CDD" id="cd12492">
    <property type="entry name" value="RRM2_RBM46"/>
    <property type="match status" value="1"/>
</dbReference>
<keyword evidence="8" id="KW-0896">Oogenesis</keyword>
<evidence type="ECO:0000256" key="4">
    <source>
        <dbReference type="ARBA" id="ARBA00022737"/>
    </source>
</evidence>
<keyword evidence="4" id="KW-0677">Repeat</keyword>
<feature type="domain" description="RRM" evidence="12">
    <location>
        <begin position="268"/>
        <end position="344"/>
    </location>
</feature>
<evidence type="ECO:0000256" key="5">
    <source>
        <dbReference type="ARBA" id="ARBA00022782"/>
    </source>
</evidence>
<dbReference type="AlphaFoldDB" id="A0ABD2Q9N8"/>
<keyword evidence="14" id="KW-1185">Reference proteome</keyword>
<evidence type="ECO:0000256" key="1">
    <source>
        <dbReference type="ARBA" id="ARBA00004496"/>
    </source>
</evidence>
<dbReference type="InterPro" id="IPR012677">
    <property type="entry name" value="Nucleotide-bd_a/b_plait_sf"/>
</dbReference>
<dbReference type="GO" id="GO:0051321">
    <property type="term" value="P:meiotic cell cycle"/>
    <property type="evidence" value="ECO:0007669"/>
    <property type="project" value="UniProtKB-KW"/>
</dbReference>
<keyword evidence="9" id="KW-0469">Meiosis</keyword>
<proteinExistence type="predicted"/>
<dbReference type="CDD" id="cd12249">
    <property type="entry name" value="RRM1_hnRNPR_like"/>
    <property type="match status" value="1"/>
</dbReference>
<gene>
    <name evidence="13" type="primary">A1CF_2</name>
    <name evidence="13" type="ORF">Ciccas_005112</name>
</gene>